<keyword evidence="2" id="KW-0472">Membrane</keyword>
<organism evidence="3 4">
    <name type="scientific">Coprococcus catus</name>
    <dbReference type="NCBI Taxonomy" id="116085"/>
    <lineage>
        <taxon>Bacteria</taxon>
        <taxon>Bacillati</taxon>
        <taxon>Bacillota</taxon>
        <taxon>Clostridia</taxon>
        <taxon>Lachnospirales</taxon>
        <taxon>Lachnospiraceae</taxon>
        <taxon>Coprococcus</taxon>
    </lineage>
</organism>
<dbReference type="EMBL" id="QVEP01000020">
    <property type="protein sequence ID" value="RGB79718.1"/>
    <property type="molecule type" value="Genomic_DNA"/>
</dbReference>
<evidence type="ECO:0000256" key="1">
    <source>
        <dbReference type="SAM" id="MobiDB-lite"/>
    </source>
</evidence>
<dbReference type="AlphaFoldDB" id="A0A3E2TN40"/>
<name>A0A3E2TN40_9FIRM</name>
<evidence type="ECO:0000313" key="4">
    <source>
        <dbReference type="Proteomes" id="UP000260773"/>
    </source>
</evidence>
<comment type="caution">
    <text evidence="3">The sequence shown here is derived from an EMBL/GenBank/DDBJ whole genome shotgun (WGS) entry which is preliminary data.</text>
</comment>
<feature type="region of interest" description="Disordered" evidence="1">
    <location>
        <begin position="82"/>
        <end position="111"/>
    </location>
</feature>
<evidence type="ECO:0000256" key="2">
    <source>
        <dbReference type="SAM" id="Phobius"/>
    </source>
</evidence>
<sequence>MHSYGIDVRTRQMAFGTGRVAWCSQCYKVRRFYMDKKHRYSAGMLAAALIVGIGIGFCGGFAVGGHTGSRQQNTTAGAEQNFETGDLSMEESQKTESGTDSSGETEIEPIGSYAVDDEPVLTIDDTTVYLSEINARAYMARDQYVADYGEEPWDTKMDNGMTVGEYAKATMLDEIERAVILCNKADEYDVPALTDDEEKQCASKAEDYMASIGEDIATQFSVEQSAVLAIYEKDALSMKVYNQILENLSETLRQEDDYKDMEDSEFEQVLNDKFEEQYAQWKDTCKVETTETWEQLVIGAVG</sequence>
<protein>
    <submittedName>
        <fullName evidence="3">Uncharacterized protein</fullName>
    </submittedName>
</protein>
<gene>
    <name evidence="3" type="ORF">DW070_09265</name>
</gene>
<feature type="transmembrane region" description="Helical" evidence="2">
    <location>
        <begin position="40"/>
        <end position="63"/>
    </location>
</feature>
<keyword evidence="2" id="KW-0812">Transmembrane</keyword>
<reference evidence="3 4" key="1">
    <citation type="submission" date="2018-08" db="EMBL/GenBank/DDBJ databases">
        <title>A genome reference for cultivated species of the human gut microbiota.</title>
        <authorList>
            <person name="Zou Y."/>
            <person name="Xue W."/>
            <person name="Luo G."/>
        </authorList>
    </citation>
    <scope>NUCLEOTIDE SEQUENCE [LARGE SCALE GENOMIC DNA]</scope>
    <source>
        <strain evidence="3 4">AF45-17</strain>
    </source>
</reference>
<evidence type="ECO:0000313" key="3">
    <source>
        <dbReference type="EMBL" id="RGB79718.1"/>
    </source>
</evidence>
<accession>A0A3E2TN40</accession>
<keyword evidence="2" id="KW-1133">Transmembrane helix</keyword>
<feature type="compositionally biased region" description="Polar residues" evidence="1">
    <location>
        <begin position="95"/>
        <end position="104"/>
    </location>
</feature>
<dbReference type="Proteomes" id="UP000260773">
    <property type="component" value="Unassembled WGS sequence"/>
</dbReference>
<proteinExistence type="predicted"/>